<reference evidence="3 4" key="1">
    <citation type="submission" date="2019-01" db="EMBL/GenBank/DDBJ databases">
        <title>Genomic insights into a novel species Rhodoferax sp.</title>
        <authorList>
            <person name="Jin L."/>
        </authorList>
    </citation>
    <scope>NUCLEOTIDE SEQUENCE [LARGE SCALE GENOMIC DNA]</scope>
    <source>
        <strain evidence="3 4">CHu59-6-5</strain>
    </source>
</reference>
<dbReference type="Proteomes" id="UP000316798">
    <property type="component" value="Chromosome"/>
</dbReference>
<dbReference type="PANTHER" id="PTHR44196">
    <property type="entry name" value="DEHYDROGENASE/REDUCTASE SDR FAMILY MEMBER 7B"/>
    <property type="match status" value="1"/>
</dbReference>
<dbReference type="SUPFAM" id="SSF51735">
    <property type="entry name" value="NAD(P)-binding Rossmann-fold domains"/>
    <property type="match status" value="1"/>
</dbReference>
<keyword evidence="4" id="KW-1185">Reference proteome</keyword>
<organism evidence="3 4">
    <name type="scientific">Rhodoferax sediminis</name>
    <dbReference type="NCBI Taxonomy" id="2509614"/>
    <lineage>
        <taxon>Bacteria</taxon>
        <taxon>Pseudomonadati</taxon>
        <taxon>Pseudomonadota</taxon>
        <taxon>Betaproteobacteria</taxon>
        <taxon>Burkholderiales</taxon>
        <taxon>Comamonadaceae</taxon>
        <taxon>Rhodoferax</taxon>
    </lineage>
</organism>
<dbReference type="InterPro" id="IPR032466">
    <property type="entry name" value="Metal_Hydrolase"/>
</dbReference>
<dbReference type="PANTHER" id="PTHR44196:SF1">
    <property type="entry name" value="DEHYDROGENASE_REDUCTASE SDR FAMILY MEMBER 7B"/>
    <property type="match status" value="1"/>
</dbReference>
<dbReference type="GO" id="GO:0016787">
    <property type="term" value="F:hydrolase activity"/>
    <property type="evidence" value="ECO:0007669"/>
    <property type="project" value="InterPro"/>
</dbReference>
<evidence type="ECO:0000256" key="2">
    <source>
        <dbReference type="ARBA" id="ARBA00023002"/>
    </source>
</evidence>
<dbReference type="EMBL" id="CP035503">
    <property type="protein sequence ID" value="QDL38690.1"/>
    <property type="molecule type" value="Genomic_DNA"/>
</dbReference>
<dbReference type="GO" id="GO:0016020">
    <property type="term" value="C:membrane"/>
    <property type="evidence" value="ECO:0007669"/>
    <property type="project" value="TreeGrafter"/>
</dbReference>
<dbReference type="AlphaFoldDB" id="A0A515DE94"/>
<dbReference type="RefSeq" id="WP_142820127.1">
    <property type="nucleotide sequence ID" value="NZ_CP035503.1"/>
</dbReference>
<dbReference type="OrthoDB" id="9787654at2"/>
<comment type="similarity">
    <text evidence="1">Belongs to the short-chain dehydrogenases/reductases (SDR) family.</text>
</comment>
<keyword evidence="2" id="KW-0560">Oxidoreductase</keyword>
<evidence type="ECO:0000313" key="4">
    <source>
        <dbReference type="Proteomes" id="UP000316798"/>
    </source>
</evidence>
<dbReference type="KEGG" id="rhf:EUB48_16370"/>
<evidence type="ECO:0000256" key="1">
    <source>
        <dbReference type="ARBA" id="ARBA00006484"/>
    </source>
</evidence>
<evidence type="ECO:0000313" key="3">
    <source>
        <dbReference type="EMBL" id="QDL38690.1"/>
    </source>
</evidence>
<accession>A0A515DE94</accession>
<protein>
    <submittedName>
        <fullName evidence="3">SDR family NAD(P)-dependent oxidoreductase</fullName>
    </submittedName>
</protein>
<dbReference type="Gene3D" id="3.20.20.140">
    <property type="entry name" value="Metal-dependent hydrolases"/>
    <property type="match status" value="1"/>
</dbReference>
<dbReference type="SUPFAM" id="SSF51556">
    <property type="entry name" value="Metallo-dependent hydrolases"/>
    <property type="match status" value="1"/>
</dbReference>
<dbReference type="GO" id="GO:0016491">
    <property type="term" value="F:oxidoreductase activity"/>
    <property type="evidence" value="ECO:0007669"/>
    <property type="project" value="UniProtKB-KW"/>
</dbReference>
<proteinExistence type="inferred from homology"/>
<dbReference type="InterPro" id="IPR036291">
    <property type="entry name" value="NAD(P)-bd_dom_sf"/>
</dbReference>
<dbReference type="Pfam" id="PF00106">
    <property type="entry name" value="adh_short"/>
    <property type="match status" value="1"/>
</dbReference>
<name>A0A515DE94_9BURK</name>
<gene>
    <name evidence="3" type="ORF">EUB48_16370</name>
</gene>
<sequence>MNSSNAEKIVITSASSGLSEATARHLSSLGATAILGADRVNSLAAELTGLGPKALAVAKNLTRAAQVKHLVDAAVQTFGRVDVMLDNASLMPDSPLKRLKIDDWGRIAELWRPCIEPFGADRCMVSSNTPVDKPAFSYGRVWDTFKRITAVRSDEEKRLIFGGTAKRVYRLD</sequence>
<dbReference type="InterPro" id="IPR002347">
    <property type="entry name" value="SDR_fam"/>
</dbReference>